<keyword evidence="3" id="KW-1185">Reference proteome</keyword>
<evidence type="ECO:0008006" key="4">
    <source>
        <dbReference type="Google" id="ProtNLM"/>
    </source>
</evidence>
<accession>A0ABY3BUY8</accession>
<feature type="region of interest" description="Disordered" evidence="1">
    <location>
        <begin position="86"/>
        <end position="105"/>
    </location>
</feature>
<organism evidence="2 3">
    <name type="scientific">Agrobacterium salinitolerans</name>
    <dbReference type="NCBI Taxonomy" id="1183413"/>
    <lineage>
        <taxon>Bacteria</taxon>
        <taxon>Pseudomonadati</taxon>
        <taxon>Pseudomonadota</taxon>
        <taxon>Alphaproteobacteria</taxon>
        <taxon>Hyphomicrobiales</taxon>
        <taxon>Rhizobiaceae</taxon>
        <taxon>Rhizobium/Agrobacterium group</taxon>
        <taxon>Agrobacterium</taxon>
    </lineage>
</organism>
<proteinExistence type="predicted"/>
<evidence type="ECO:0000313" key="3">
    <source>
        <dbReference type="Proteomes" id="UP000319481"/>
    </source>
</evidence>
<sequence>MPSGADDEISAGGKQLCQRRRTGISAVSDKNVALCYRQPGECLAAVRIGYIEIGEARPGRVVGSMHPEIELASAIQRRRLPMECTPEEEVGKRAPAISPNQSAAPRKRFSRATSEICAMSFEPAQVAAERKLIPPAPYAEASQTQQGSCIANAPLSHKSIGGTRSRIQIDVIIDLRYQILPVGFDGNIASHLPYESHLDSAGPALS</sequence>
<evidence type="ECO:0000313" key="2">
    <source>
        <dbReference type="EMBL" id="TRA95455.1"/>
    </source>
</evidence>
<dbReference type="Proteomes" id="UP000319481">
    <property type="component" value="Unassembled WGS sequence"/>
</dbReference>
<name>A0ABY3BUY8_9HYPH</name>
<protein>
    <recommendedName>
        <fullName evidence="4">Transposase</fullName>
    </recommendedName>
</protein>
<dbReference type="EMBL" id="SGNZ01000002">
    <property type="protein sequence ID" value="TRA95455.1"/>
    <property type="molecule type" value="Genomic_DNA"/>
</dbReference>
<gene>
    <name evidence="2" type="ORF">EXN23_03740</name>
</gene>
<comment type="caution">
    <text evidence="2">The sequence shown here is derived from an EMBL/GenBank/DDBJ whole genome shotgun (WGS) entry which is preliminary data.</text>
</comment>
<evidence type="ECO:0000256" key="1">
    <source>
        <dbReference type="SAM" id="MobiDB-lite"/>
    </source>
</evidence>
<reference evidence="2 3" key="1">
    <citation type="journal article" date="2019" name="Appl. Microbiol. Biotechnol.">
        <title>Differential efficiency of wild type rhizogenic strains for rol gene transformation of plants.</title>
        <authorList>
            <person name="Desmet S."/>
            <person name="De Keyser E."/>
            <person name="Van Vaerenbergh J."/>
            <person name="Baeyen S."/>
            <person name="Van Huylenbroeck J."/>
            <person name="Geelen D."/>
            <person name="Dhooghe E."/>
        </authorList>
    </citation>
    <scope>NUCLEOTIDE SEQUENCE [LARGE SCALE GENOMIC DNA]</scope>
    <source>
        <strain evidence="2 3">GBBC3283</strain>
    </source>
</reference>